<reference evidence="10 11" key="1">
    <citation type="submission" date="2020-08" db="EMBL/GenBank/DDBJ databases">
        <title>Description of novel Flavobacterium F-392 isolate.</title>
        <authorList>
            <person name="Saticioglu I.B."/>
            <person name="Duman M."/>
            <person name="Altun S."/>
        </authorList>
    </citation>
    <scope>NUCLEOTIDE SEQUENCE [LARGE SCALE GENOMIC DNA]</scope>
    <source>
        <strain evidence="10 11">F-392</strain>
    </source>
</reference>
<keyword evidence="3" id="KW-0808">Transferase</keyword>
<keyword evidence="11" id="KW-1185">Reference proteome</keyword>
<keyword evidence="1" id="KW-1003">Cell membrane</keyword>
<dbReference type="InterPro" id="IPR001173">
    <property type="entry name" value="Glyco_trans_2-like"/>
</dbReference>
<proteinExistence type="predicted"/>
<dbReference type="PANTHER" id="PTHR48090">
    <property type="entry name" value="UNDECAPRENYL-PHOSPHATE 4-DEOXY-4-FORMAMIDO-L-ARABINOSE TRANSFERASE-RELATED"/>
    <property type="match status" value="1"/>
</dbReference>
<dbReference type="GO" id="GO:0009103">
    <property type="term" value="P:lipopolysaccharide biosynthetic process"/>
    <property type="evidence" value="ECO:0007669"/>
    <property type="project" value="UniProtKB-KW"/>
</dbReference>
<keyword evidence="4 8" id="KW-0812">Transmembrane</keyword>
<sequence>MNLSILIPLLNEEESLQELYTWIIKVMQANNYSYEVIFLDDGSTDKSWSIIEQFAQENPHIKGVRFMRNFGKSQALHAGFAKAQGDVIITMDADLQDSPEEIPGLYNMVTNENYDLVSGWKKKRYDSVVAKNIPSKLFNWAARKTSGVALNDFNCGLKAYKNIVVKNVEVSGEMHRYIPVLAKNAGFGKIGEKVVQHQARKYGETKFGMERFVNGFLDLITIWFLSRFGKRPMHLFGAMGSLMFMIGFVLAGYIGFSKLYHMYNNMRYNLVTDNPWFFIALTTMVLGTQLFLAGFLGEIVLRTKNNEERYKIANEVNLK</sequence>
<keyword evidence="7 8" id="KW-0472">Membrane</keyword>
<evidence type="ECO:0000256" key="2">
    <source>
        <dbReference type="ARBA" id="ARBA00022676"/>
    </source>
</evidence>
<dbReference type="AlphaFoldDB" id="A0A923N0F5"/>
<protein>
    <submittedName>
        <fullName evidence="10">Glycosyltransferase</fullName>
    </submittedName>
</protein>
<feature type="transmembrane region" description="Helical" evidence="8">
    <location>
        <begin position="235"/>
        <end position="256"/>
    </location>
</feature>
<dbReference type="GO" id="GO:0099621">
    <property type="term" value="F:undecaprenyl-phosphate 4-deoxy-4-formamido-L-arabinose transferase activity"/>
    <property type="evidence" value="ECO:0007669"/>
    <property type="project" value="TreeGrafter"/>
</dbReference>
<evidence type="ECO:0000256" key="5">
    <source>
        <dbReference type="ARBA" id="ARBA00022985"/>
    </source>
</evidence>
<evidence type="ECO:0000313" key="11">
    <source>
        <dbReference type="Proteomes" id="UP000641454"/>
    </source>
</evidence>
<feature type="domain" description="Glycosyltransferase 2-like" evidence="9">
    <location>
        <begin position="4"/>
        <end position="136"/>
    </location>
</feature>
<name>A0A923N0F5_9FLAO</name>
<gene>
    <name evidence="10" type="ORF">H8R25_05275</name>
</gene>
<dbReference type="SUPFAM" id="SSF53448">
    <property type="entry name" value="Nucleotide-diphospho-sugar transferases"/>
    <property type="match status" value="1"/>
</dbReference>
<dbReference type="InterPro" id="IPR050256">
    <property type="entry name" value="Glycosyltransferase_2"/>
</dbReference>
<dbReference type="RefSeq" id="WP_187017513.1">
    <property type="nucleotide sequence ID" value="NZ_JACRUK010000007.1"/>
</dbReference>
<accession>A0A923N0F5</accession>
<keyword evidence="6 8" id="KW-1133">Transmembrane helix</keyword>
<dbReference type="InterPro" id="IPR029044">
    <property type="entry name" value="Nucleotide-diphossugar_trans"/>
</dbReference>
<dbReference type="Gene3D" id="3.90.550.10">
    <property type="entry name" value="Spore Coat Polysaccharide Biosynthesis Protein SpsA, Chain A"/>
    <property type="match status" value="1"/>
</dbReference>
<keyword evidence="5" id="KW-0448">Lipopolysaccharide biosynthesis</keyword>
<dbReference type="Pfam" id="PF00535">
    <property type="entry name" value="Glycos_transf_2"/>
    <property type="match status" value="1"/>
</dbReference>
<dbReference type="Proteomes" id="UP000641454">
    <property type="component" value="Unassembled WGS sequence"/>
</dbReference>
<dbReference type="PANTHER" id="PTHR48090:SF3">
    <property type="entry name" value="UNDECAPRENYL-PHOSPHATE 4-DEOXY-4-FORMAMIDO-L-ARABINOSE TRANSFERASE"/>
    <property type="match status" value="1"/>
</dbReference>
<organism evidence="10 11">
    <name type="scientific">Flavobacterium muglaense</name>
    <dbReference type="NCBI Taxonomy" id="2764716"/>
    <lineage>
        <taxon>Bacteria</taxon>
        <taxon>Pseudomonadati</taxon>
        <taxon>Bacteroidota</taxon>
        <taxon>Flavobacteriia</taxon>
        <taxon>Flavobacteriales</taxon>
        <taxon>Flavobacteriaceae</taxon>
        <taxon>Flavobacterium</taxon>
    </lineage>
</organism>
<evidence type="ECO:0000256" key="6">
    <source>
        <dbReference type="ARBA" id="ARBA00022989"/>
    </source>
</evidence>
<evidence type="ECO:0000256" key="4">
    <source>
        <dbReference type="ARBA" id="ARBA00022692"/>
    </source>
</evidence>
<evidence type="ECO:0000259" key="9">
    <source>
        <dbReference type="Pfam" id="PF00535"/>
    </source>
</evidence>
<evidence type="ECO:0000256" key="3">
    <source>
        <dbReference type="ARBA" id="ARBA00022679"/>
    </source>
</evidence>
<dbReference type="GO" id="GO:0005886">
    <property type="term" value="C:plasma membrane"/>
    <property type="evidence" value="ECO:0007669"/>
    <property type="project" value="TreeGrafter"/>
</dbReference>
<dbReference type="EMBL" id="JACRUL010000007">
    <property type="protein sequence ID" value="MBC5843845.1"/>
    <property type="molecule type" value="Genomic_DNA"/>
</dbReference>
<keyword evidence="2" id="KW-0328">Glycosyltransferase</keyword>
<feature type="transmembrane region" description="Helical" evidence="8">
    <location>
        <begin position="276"/>
        <end position="301"/>
    </location>
</feature>
<evidence type="ECO:0000256" key="1">
    <source>
        <dbReference type="ARBA" id="ARBA00022475"/>
    </source>
</evidence>
<comment type="caution">
    <text evidence="10">The sequence shown here is derived from an EMBL/GenBank/DDBJ whole genome shotgun (WGS) entry which is preliminary data.</text>
</comment>
<dbReference type="CDD" id="cd04187">
    <property type="entry name" value="DPM1_like_bac"/>
    <property type="match status" value="1"/>
</dbReference>
<evidence type="ECO:0000256" key="8">
    <source>
        <dbReference type="SAM" id="Phobius"/>
    </source>
</evidence>
<evidence type="ECO:0000313" key="10">
    <source>
        <dbReference type="EMBL" id="MBC5843845.1"/>
    </source>
</evidence>
<evidence type="ECO:0000256" key="7">
    <source>
        <dbReference type="ARBA" id="ARBA00023136"/>
    </source>
</evidence>